<dbReference type="Pfam" id="PF18939">
    <property type="entry name" value="DUF5686"/>
    <property type="match status" value="1"/>
</dbReference>
<evidence type="ECO:0000256" key="2">
    <source>
        <dbReference type="SAM" id="SignalP"/>
    </source>
</evidence>
<organism evidence="3 4">
    <name type="scientific">Fodinibius sediminis</name>
    <dbReference type="NCBI Taxonomy" id="1214077"/>
    <lineage>
        <taxon>Bacteria</taxon>
        <taxon>Pseudomonadati</taxon>
        <taxon>Balneolota</taxon>
        <taxon>Balneolia</taxon>
        <taxon>Balneolales</taxon>
        <taxon>Balneolaceae</taxon>
        <taxon>Fodinibius</taxon>
    </lineage>
</organism>
<evidence type="ECO:0000256" key="1">
    <source>
        <dbReference type="SAM" id="MobiDB-lite"/>
    </source>
</evidence>
<evidence type="ECO:0000313" key="4">
    <source>
        <dbReference type="Proteomes" id="UP000317593"/>
    </source>
</evidence>
<feature type="region of interest" description="Disordered" evidence="1">
    <location>
        <begin position="412"/>
        <end position="432"/>
    </location>
</feature>
<gene>
    <name evidence="3" type="ORF">SAMN06265218_106151</name>
</gene>
<protein>
    <submittedName>
        <fullName evidence="3">CarboxypepD_reg-like domain-containing protein</fullName>
    </submittedName>
</protein>
<dbReference type="Gene3D" id="2.40.160.50">
    <property type="entry name" value="membrane protein fhac: a member of the omp85/tpsb transporter family"/>
    <property type="match status" value="1"/>
</dbReference>
<dbReference type="InterPro" id="IPR008969">
    <property type="entry name" value="CarboxyPept-like_regulatory"/>
</dbReference>
<name>A0A521CKA1_9BACT</name>
<reference evidence="3 4" key="1">
    <citation type="submission" date="2017-05" db="EMBL/GenBank/DDBJ databases">
        <authorList>
            <person name="Varghese N."/>
            <person name="Submissions S."/>
        </authorList>
    </citation>
    <scope>NUCLEOTIDE SEQUENCE [LARGE SCALE GENOMIC DNA]</scope>
    <source>
        <strain evidence="3 4">DSM 21194</strain>
    </source>
</reference>
<feature type="signal peptide" evidence="2">
    <location>
        <begin position="1"/>
        <end position="23"/>
    </location>
</feature>
<feature type="chain" id="PRO_5021846107" evidence="2">
    <location>
        <begin position="24"/>
        <end position="803"/>
    </location>
</feature>
<evidence type="ECO:0000313" key="3">
    <source>
        <dbReference type="EMBL" id="SMO59825.1"/>
    </source>
</evidence>
<proteinExistence type="predicted"/>
<keyword evidence="2" id="KW-0732">Signal</keyword>
<dbReference type="AlphaFoldDB" id="A0A521CKA1"/>
<accession>A0A521CKA1</accession>
<sequence>MSRFIKKGGLLLLLLLSVSPALAQKNIKGTVTDARTGEALPAANISVENTYRGTISNENGHYSLLIPDSLLPATLVFRYIGYQTHSLTIGRATPARQDIALQPSVTELGEIVVTDENPAVRIMREVIRRKQQWRRQLQTYEAEAYTRQTLANDTSIVSITESASRVFWDNEQGHREVLKSKRQTANIQDTENLAGVSYLPNLYDDNVDIAGFELVGVTHPDALDFYDFRLLEQTSLDNQTVYKIEVIPARRLQPLFRGTVFVLDGAYALLEVDLRPNEVVTFPPPVKSFETSYQQQYNNFNQDFWLPIDMRITGDVKISMVGLDFPLIQFRQISRLTNYEVNIPLPDSLYRKEDRFTIDSASLSSDSLLISQRARAVPLSEDEEKAYASLDSSATLEKAFKPSGFLARFIDEEEEESGDSDSGRSFRPFEQIPGHLRPDARFNRVDELFAGLKYKYRPADRLVMHGKGGYSTGNNKWSYGGGLSFRWLSRDSYYADTGWQYHAETTTRYTSHIYSPYFTIIPNLLGDKGYFDYYRSEGYRAFSKWTLRAPDLSLEVGYRRENHRSLTTTTAYDLLGSTGNYRYNPAVDEGHLGSVDLVTGYNLGESYNFGITGRKYLRFELEHASDAFGSDFNFTRYETRLAWSFPTFYQRRLLPNTLDVGLKAGTFSGELPYQKMGIIDGAVGMLSPYGILRAARGRPYEGEQYVALHAEHNFRTIPFEIMGLQPVVKRNIGLILFGGMARTWGPDDLPAQAADTYRPHGTGGTHWEVGASLNGLLGLFRLDVAARIDRPALLVNVGIARLF</sequence>
<dbReference type="InterPro" id="IPR043741">
    <property type="entry name" value="DUF5686"/>
</dbReference>
<dbReference type="Pfam" id="PF13715">
    <property type="entry name" value="CarbopepD_reg_2"/>
    <property type="match status" value="1"/>
</dbReference>
<dbReference type="Proteomes" id="UP000317593">
    <property type="component" value="Unassembled WGS sequence"/>
</dbReference>
<keyword evidence="4" id="KW-1185">Reference proteome</keyword>
<dbReference type="SUPFAM" id="SSF49464">
    <property type="entry name" value="Carboxypeptidase regulatory domain-like"/>
    <property type="match status" value="1"/>
</dbReference>
<dbReference type="RefSeq" id="WP_142714143.1">
    <property type="nucleotide sequence ID" value="NZ_FXTH01000006.1"/>
</dbReference>
<dbReference type="EMBL" id="FXTH01000006">
    <property type="protein sequence ID" value="SMO59825.1"/>
    <property type="molecule type" value="Genomic_DNA"/>
</dbReference>
<dbReference type="Gene3D" id="2.60.40.1120">
    <property type="entry name" value="Carboxypeptidase-like, regulatory domain"/>
    <property type="match status" value="1"/>
</dbReference>
<dbReference type="OrthoDB" id="983143at2"/>